<protein>
    <submittedName>
        <fullName evidence="2">Uncharacterized protein</fullName>
    </submittedName>
</protein>
<feature type="transmembrane region" description="Helical" evidence="1">
    <location>
        <begin position="12"/>
        <end position="39"/>
    </location>
</feature>
<keyword evidence="1" id="KW-0812">Transmembrane</keyword>
<accession>A0AAV5SXK4</accession>
<keyword evidence="3" id="KW-1185">Reference proteome</keyword>
<feature type="non-terminal residue" evidence="2">
    <location>
        <position position="1"/>
    </location>
</feature>
<dbReference type="AlphaFoldDB" id="A0AAV5SXK4"/>
<keyword evidence="1" id="KW-1133">Transmembrane helix</keyword>
<comment type="caution">
    <text evidence="2">The sequence shown here is derived from an EMBL/GenBank/DDBJ whole genome shotgun (WGS) entry which is preliminary data.</text>
</comment>
<reference evidence="2" key="1">
    <citation type="submission" date="2023-10" db="EMBL/GenBank/DDBJ databases">
        <title>Genome assembly of Pristionchus species.</title>
        <authorList>
            <person name="Yoshida K."/>
            <person name="Sommer R.J."/>
        </authorList>
    </citation>
    <scope>NUCLEOTIDE SEQUENCE</scope>
    <source>
        <strain evidence="2">RS0144</strain>
    </source>
</reference>
<dbReference type="Proteomes" id="UP001432027">
    <property type="component" value="Unassembled WGS sequence"/>
</dbReference>
<feature type="transmembrane region" description="Helical" evidence="1">
    <location>
        <begin position="51"/>
        <end position="70"/>
    </location>
</feature>
<dbReference type="EMBL" id="BTSX01000003">
    <property type="protein sequence ID" value="GMS87890.1"/>
    <property type="molecule type" value="Genomic_DNA"/>
</dbReference>
<gene>
    <name evidence="2" type="ORF">PENTCL1PPCAC_10065</name>
</gene>
<feature type="non-terminal residue" evidence="2">
    <location>
        <position position="153"/>
    </location>
</feature>
<proteinExistence type="predicted"/>
<evidence type="ECO:0000313" key="2">
    <source>
        <dbReference type="EMBL" id="GMS87890.1"/>
    </source>
</evidence>
<name>A0AAV5SXK4_9BILA</name>
<keyword evidence="1" id="KW-0472">Membrane</keyword>
<evidence type="ECO:0000313" key="3">
    <source>
        <dbReference type="Proteomes" id="UP001432027"/>
    </source>
</evidence>
<sequence length="153" mass="17678">RKLLYLALELVVWLMIIGAFEIIMFLVDLIVFSISLLIWNAIAGTDYKLSTIVSEFWMFLIDINLIPSVVNAKNAILRLREYFNVDRSEEEILSELDQLLQLSKTIQRFVEGRLAAGASRDDLRTIEEAVVHDMDILTALEVRYESNRLCKLK</sequence>
<evidence type="ECO:0000256" key="1">
    <source>
        <dbReference type="SAM" id="Phobius"/>
    </source>
</evidence>
<organism evidence="2 3">
    <name type="scientific">Pristionchus entomophagus</name>
    <dbReference type="NCBI Taxonomy" id="358040"/>
    <lineage>
        <taxon>Eukaryota</taxon>
        <taxon>Metazoa</taxon>
        <taxon>Ecdysozoa</taxon>
        <taxon>Nematoda</taxon>
        <taxon>Chromadorea</taxon>
        <taxon>Rhabditida</taxon>
        <taxon>Rhabditina</taxon>
        <taxon>Diplogasteromorpha</taxon>
        <taxon>Diplogasteroidea</taxon>
        <taxon>Neodiplogasteridae</taxon>
        <taxon>Pristionchus</taxon>
    </lineage>
</organism>